<evidence type="ECO:0000313" key="8">
    <source>
        <dbReference type="Proteomes" id="UP000076848"/>
    </source>
</evidence>
<dbReference type="FunFam" id="3.40.640.10:FF:000107">
    <property type="entry name" value="Kynureninase"/>
    <property type="match status" value="1"/>
</dbReference>
<dbReference type="Proteomes" id="UP000076848">
    <property type="component" value="Unassembled WGS sequence"/>
</dbReference>
<feature type="binding site" evidence="4">
    <location>
        <position position="203"/>
    </location>
    <ligand>
        <name>pyridoxal 5'-phosphate</name>
        <dbReference type="ChEBI" id="CHEBI:597326"/>
    </ligand>
</feature>
<dbReference type="EMBL" id="FKIF01000007">
    <property type="protein sequence ID" value="SAI72217.1"/>
    <property type="molecule type" value="Genomic_DNA"/>
</dbReference>
<comment type="catalytic activity">
    <reaction evidence="4 6">
        <text>L-kynurenine + H2O = anthranilate + L-alanine + H(+)</text>
        <dbReference type="Rhea" id="RHEA:16813"/>
        <dbReference type="ChEBI" id="CHEBI:15377"/>
        <dbReference type="ChEBI" id="CHEBI:15378"/>
        <dbReference type="ChEBI" id="CHEBI:16567"/>
        <dbReference type="ChEBI" id="CHEBI:57959"/>
        <dbReference type="ChEBI" id="CHEBI:57972"/>
        <dbReference type="EC" id="3.7.1.3"/>
    </reaction>
</comment>
<feature type="binding site" evidence="4">
    <location>
        <begin position="134"/>
        <end position="137"/>
    </location>
    <ligand>
        <name>pyridoxal 5'-phosphate</name>
        <dbReference type="ChEBI" id="CHEBI:597326"/>
    </ligand>
</feature>
<feature type="modified residue" description="N6-(pyridoxal phosphate)lysine" evidence="4">
    <location>
        <position position="229"/>
    </location>
</feature>
<dbReference type="GO" id="GO:0097053">
    <property type="term" value="P:L-kynurenine catabolic process"/>
    <property type="evidence" value="ECO:0007669"/>
    <property type="project" value="UniProtKB-UniRule"/>
</dbReference>
<dbReference type="GO" id="GO:0019441">
    <property type="term" value="P:L-tryptophan catabolic process to kynurenine"/>
    <property type="evidence" value="ECO:0007669"/>
    <property type="project" value="TreeGrafter"/>
</dbReference>
<name>A0A157SP44_9BORD</name>
<dbReference type="InterPro" id="IPR010111">
    <property type="entry name" value="Kynureninase"/>
</dbReference>
<dbReference type="AlphaFoldDB" id="A0A157SP44"/>
<dbReference type="Gene3D" id="3.40.640.10">
    <property type="entry name" value="Type I PLP-dependent aspartate aminotransferase-like (Major domain)"/>
    <property type="match status" value="1"/>
</dbReference>
<dbReference type="EC" id="3.7.1.3" evidence="4 5"/>
<comment type="similarity">
    <text evidence="4 6">Belongs to the kynureninase family.</text>
</comment>
<keyword evidence="8" id="KW-1185">Reference proteome</keyword>
<dbReference type="GO" id="GO:0030429">
    <property type="term" value="F:kynureninase activity"/>
    <property type="evidence" value="ECO:0007669"/>
    <property type="project" value="UniProtKB-UniRule"/>
</dbReference>
<evidence type="ECO:0000256" key="4">
    <source>
        <dbReference type="HAMAP-Rule" id="MF_01970"/>
    </source>
</evidence>
<evidence type="ECO:0000256" key="5">
    <source>
        <dbReference type="NCBIfam" id="TIGR01814"/>
    </source>
</evidence>
<gene>
    <name evidence="4 7" type="primary">kynU</name>
    <name evidence="7" type="ORF">SAMEA3906486_04007</name>
</gene>
<evidence type="ECO:0000256" key="2">
    <source>
        <dbReference type="ARBA" id="ARBA00022801"/>
    </source>
</evidence>
<dbReference type="GO" id="GO:0009435">
    <property type="term" value="P:NAD+ biosynthetic process"/>
    <property type="evidence" value="ECO:0007669"/>
    <property type="project" value="UniProtKB-UniRule"/>
</dbReference>
<dbReference type="RefSeq" id="WP_066130818.1">
    <property type="nucleotide sequence ID" value="NZ_FKIF01000007.1"/>
</dbReference>
<dbReference type="InterPro" id="IPR015424">
    <property type="entry name" value="PyrdxlP-dep_Trfase"/>
</dbReference>
<evidence type="ECO:0000256" key="3">
    <source>
        <dbReference type="ARBA" id="ARBA00022898"/>
    </source>
</evidence>
<feature type="binding site" evidence="4">
    <location>
        <position position="284"/>
    </location>
    <ligand>
        <name>pyridoxal 5'-phosphate</name>
        <dbReference type="ChEBI" id="CHEBI:597326"/>
    </ligand>
</feature>
<dbReference type="OrthoDB" id="9812626at2"/>
<keyword evidence="2 4" id="KW-0378">Hydrolase</keyword>
<dbReference type="GO" id="GO:0043420">
    <property type="term" value="P:anthranilate metabolic process"/>
    <property type="evidence" value="ECO:0007669"/>
    <property type="project" value="TreeGrafter"/>
</dbReference>
<feature type="binding site" evidence="4">
    <location>
        <position position="98"/>
    </location>
    <ligand>
        <name>pyridoxal 5'-phosphate</name>
        <dbReference type="ChEBI" id="CHEBI:597326"/>
    </ligand>
</feature>
<dbReference type="HAMAP" id="MF_01970">
    <property type="entry name" value="Kynureninase"/>
    <property type="match status" value="1"/>
</dbReference>
<dbReference type="PIRSF" id="PIRSF038800">
    <property type="entry name" value="KYNU"/>
    <property type="match status" value="1"/>
</dbReference>
<evidence type="ECO:0000313" key="7">
    <source>
        <dbReference type="EMBL" id="SAI72217.1"/>
    </source>
</evidence>
<keyword evidence="3 4" id="KW-0663">Pyridoxal phosphate</keyword>
<proteinExistence type="inferred from homology"/>
<dbReference type="STRING" id="288768.SAMEA3906486_04007"/>
<feature type="binding site" evidence="4">
    <location>
        <position position="228"/>
    </location>
    <ligand>
        <name>pyridoxal 5'-phosphate</name>
        <dbReference type="ChEBI" id="CHEBI:597326"/>
    </ligand>
</feature>
<dbReference type="InterPro" id="IPR015422">
    <property type="entry name" value="PyrdxlP-dep_Trfase_small"/>
</dbReference>
<dbReference type="PANTHER" id="PTHR14084:SF0">
    <property type="entry name" value="KYNURENINASE"/>
    <property type="match status" value="1"/>
</dbReference>
<feature type="binding site" evidence="4">
    <location>
        <position position="258"/>
    </location>
    <ligand>
        <name>pyridoxal 5'-phosphate</name>
        <dbReference type="ChEBI" id="CHEBI:597326"/>
    </ligand>
</feature>
<feature type="binding site" evidence="4">
    <location>
        <position position="174"/>
    </location>
    <ligand>
        <name>pyridoxal 5'-phosphate</name>
        <dbReference type="ChEBI" id="CHEBI:597326"/>
    </ligand>
</feature>
<dbReference type="GO" id="GO:0019805">
    <property type="term" value="P:quinolinate biosynthetic process"/>
    <property type="evidence" value="ECO:0007669"/>
    <property type="project" value="UniProtKB-UniRule"/>
</dbReference>
<dbReference type="UniPathway" id="UPA00334">
    <property type="reaction ID" value="UER00455"/>
</dbReference>
<comment type="function">
    <text evidence="4 6">Catalyzes the cleavage of L-kynurenine (L-Kyn) and L-3-hydroxykynurenine (L-3OHKyn) into anthranilic acid (AA) and 3-hydroxyanthranilic acid (3-OHAA), respectively.</text>
</comment>
<dbReference type="GO" id="GO:0005737">
    <property type="term" value="C:cytoplasm"/>
    <property type="evidence" value="ECO:0007669"/>
    <property type="project" value="UniProtKB-UniRule"/>
</dbReference>
<evidence type="ECO:0000256" key="6">
    <source>
        <dbReference type="PIRNR" id="PIRNR038800"/>
    </source>
</evidence>
<comment type="pathway">
    <text evidence="4 6">Amino-acid degradation; L-kynurenine degradation; L-alanine and anthranilate from L-kynurenine: step 1/1.</text>
</comment>
<dbReference type="NCBIfam" id="TIGR01814">
    <property type="entry name" value="kynureninase"/>
    <property type="match status" value="1"/>
</dbReference>
<comment type="subunit">
    <text evidence="4 6">Homodimer.</text>
</comment>
<dbReference type="InterPro" id="IPR015421">
    <property type="entry name" value="PyrdxlP-dep_Trfase_major"/>
</dbReference>
<feature type="binding site" evidence="4">
    <location>
        <position position="206"/>
    </location>
    <ligand>
        <name>pyridoxal 5'-phosphate</name>
        <dbReference type="ChEBI" id="CHEBI:597326"/>
    </ligand>
</feature>
<feature type="binding site" evidence="4">
    <location>
        <position position="97"/>
    </location>
    <ligand>
        <name>pyridoxal 5'-phosphate</name>
        <dbReference type="ChEBI" id="CHEBI:597326"/>
    </ligand>
</feature>
<dbReference type="UniPathway" id="UPA00253">
    <property type="reaction ID" value="UER00329"/>
</dbReference>
<dbReference type="SUPFAM" id="SSF53383">
    <property type="entry name" value="PLP-dependent transferases"/>
    <property type="match status" value="1"/>
</dbReference>
<keyword evidence="1 4" id="KW-0662">Pyridine nucleotide biosynthesis</keyword>
<accession>A0A157SP44</accession>
<dbReference type="PANTHER" id="PTHR14084">
    <property type="entry name" value="KYNURENINASE"/>
    <property type="match status" value="1"/>
</dbReference>
<comment type="catalytic activity">
    <reaction evidence="6">
        <text>3-hydroxy-L-kynurenine + H2O = 3-hydroxyanthranilate + L-alanine + H(+)</text>
        <dbReference type="Rhea" id="RHEA:25143"/>
        <dbReference type="ChEBI" id="CHEBI:15377"/>
        <dbReference type="ChEBI" id="CHEBI:15378"/>
        <dbReference type="ChEBI" id="CHEBI:36559"/>
        <dbReference type="ChEBI" id="CHEBI:57972"/>
        <dbReference type="ChEBI" id="CHEBI:58125"/>
        <dbReference type="EC" id="3.7.1.3"/>
    </reaction>
</comment>
<protein>
    <recommendedName>
        <fullName evidence="4 5">Kynureninase</fullName>
        <ecNumber evidence="4 5">3.7.1.3</ecNumber>
    </recommendedName>
    <alternativeName>
        <fullName evidence="4">L-kynurenine hydrolase</fullName>
    </alternativeName>
</protein>
<dbReference type="Pfam" id="PF22580">
    <property type="entry name" value="KYNU_C"/>
    <property type="match status" value="1"/>
</dbReference>
<organism evidence="7 8">
    <name type="scientific">Bordetella ansorpii</name>
    <dbReference type="NCBI Taxonomy" id="288768"/>
    <lineage>
        <taxon>Bacteria</taxon>
        <taxon>Pseudomonadati</taxon>
        <taxon>Pseudomonadota</taxon>
        <taxon>Betaproteobacteria</taxon>
        <taxon>Burkholderiales</taxon>
        <taxon>Alcaligenaceae</taxon>
        <taxon>Bordetella</taxon>
    </lineage>
</organism>
<evidence type="ECO:0000256" key="1">
    <source>
        <dbReference type="ARBA" id="ARBA00022642"/>
    </source>
</evidence>
<dbReference type="Gene3D" id="3.90.1150.10">
    <property type="entry name" value="Aspartate Aminotransferase, domain 1"/>
    <property type="match status" value="1"/>
</dbReference>
<reference evidence="7 8" key="1">
    <citation type="submission" date="2016-04" db="EMBL/GenBank/DDBJ databases">
        <authorList>
            <consortium name="Pathogen Informatics"/>
        </authorList>
    </citation>
    <scope>NUCLEOTIDE SEQUENCE [LARGE SCALE GENOMIC DNA]</scope>
    <source>
        <strain evidence="7 8">H050680373</strain>
    </source>
</reference>
<dbReference type="GO" id="GO:0030170">
    <property type="term" value="F:pyridoxal phosphate binding"/>
    <property type="evidence" value="ECO:0007669"/>
    <property type="project" value="UniProtKB-UniRule"/>
</dbReference>
<comment type="pathway">
    <text evidence="4 6">Cofactor biosynthesis; NAD(+) biosynthesis; quinolinate from L-kynurenine: step 2/3.</text>
</comment>
<comment type="cofactor">
    <cofactor evidence="4 6">
        <name>pyridoxal 5'-phosphate</name>
        <dbReference type="ChEBI" id="CHEBI:597326"/>
    </cofactor>
</comment>
<sequence>MKDKTSCQRQDDADRLRGLRDQFQLNDGEIYLDGNSLGVLPRATAARVQQTVAQEWGQGLIRSWNDAGWIDLPQRLGDKIARLVGAARGELVVADSTSVNLYKVMSAALGLVAADAPGRTRPGRTRILSERSNFPTDLYIAEGLARQHGMTLELLEPDEIPDQLDDRVAVLMLTHVNYRTGRMHDMAALTRAAHDVGALAVWDLAHSAGAVPVDLNGAGADFAVGCGYKYLNGGPGAPAFVWAHARHADRMHQPLSGWMGHAAPFQFTPDYQPAPGIDRYLCGTPALLSMTALECGIDSVLAAEPLGGMQALREKSIALTGLFIELVEERCAGHGLTLVSPRDPALRGSQVCFAREEGAYAIVQALIERGVIGDFRAPDVLRFGFTPLYTRYADVWEAVERLHQVLAEGLWREARFQRLAAVT</sequence>